<keyword evidence="3 6" id="KW-0732">Signal</keyword>
<dbReference type="Pfam" id="PF12771">
    <property type="entry name" value="SusD-like_2"/>
    <property type="match status" value="1"/>
</dbReference>
<evidence type="ECO:0000313" key="9">
    <source>
        <dbReference type="Proteomes" id="UP000482295"/>
    </source>
</evidence>
<dbReference type="Pfam" id="PF07980">
    <property type="entry name" value="SusD_RagB"/>
    <property type="match status" value="1"/>
</dbReference>
<dbReference type="InterPro" id="IPR041662">
    <property type="entry name" value="SusD-like_2"/>
</dbReference>
<dbReference type="RefSeq" id="WP_155714916.1">
    <property type="nucleotide sequence ID" value="NZ_VVIQ01000001.1"/>
</dbReference>
<evidence type="ECO:0000256" key="6">
    <source>
        <dbReference type="SAM" id="SignalP"/>
    </source>
</evidence>
<dbReference type="GO" id="GO:0009279">
    <property type="term" value="C:cell outer membrane"/>
    <property type="evidence" value="ECO:0007669"/>
    <property type="project" value="UniProtKB-SubCell"/>
</dbReference>
<dbReference type="InterPro" id="IPR012944">
    <property type="entry name" value="SusD_RagB_dom"/>
</dbReference>
<reference evidence="8 9" key="1">
    <citation type="submission" date="2019-09" db="EMBL/GenBank/DDBJ databases">
        <title>Prevotella A2879 sp. nov., isolated from an abscess of a patient.</title>
        <authorList>
            <person name="Buhl M."/>
            <person name="Oberhettinger P."/>
        </authorList>
    </citation>
    <scope>NUCLEOTIDE SEQUENCE [LARGE SCALE GENOMIC DNA]</scope>
    <source>
        <strain evidence="8 9">A2879</strain>
    </source>
</reference>
<comment type="subcellular location">
    <subcellularLocation>
        <location evidence="1">Cell outer membrane</location>
    </subcellularLocation>
</comment>
<evidence type="ECO:0000256" key="5">
    <source>
        <dbReference type="ARBA" id="ARBA00023237"/>
    </source>
</evidence>
<accession>A0A7C9LCN0</accession>
<evidence type="ECO:0000259" key="7">
    <source>
        <dbReference type="Pfam" id="PF07980"/>
    </source>
</evidence>
<dbReference type="PROSITE" id="PS51257">
    <property type="entry name" value="PROKAR_LIPOPROTEIN"/>
    <property type="match status" value="1"/>
</dbReference>
<evidence type="ECO:0000313" key="8">
    <source>
        <dbReference type="EMBL" id="MUL26816.1"/>
    </source>
</evidence>
<proteinExistence type="inferred from homology"/>
<organism evidence="8 9">
    <name type="scientific">Prevotella vespertina</name>
    <dbReference type="NCBI Taxonomy" id="2608404"/>
    <lineage>
        <taxon>Bacteria</taxon>
        <taxon>Pseudomonadati</taxon>
        <taxon>Bacteroidota</taxon>
        <taxon>Bacteroidia</taxon>
        <taxon>Bacteroidales</taxon>
        <taxon>Prevotellaceae</taxon>
        <taxon>Prevotella</taxon>
    </lineage>
</organism>
<dbReference type="AlphaFoldDB" id="A0A7C9LCN0"/>
<protein>
    <submittedName>
        <fullName evidence="8">RagB/SusD family nutrient uptake outer membrane protein</fullName>
    </submittedName>
</protein>
<comment type="similarity">
    <text evidence="2">Belongs to the SusD family.</text>
</comment>
<evidence type="ECO:0000256" key="3">
    <source>
        <dbReference type="ARBA" id="ARBA00022729"/>
    </source>
</evidence>
<evidence type="ECO:0000256" key="2">
    <source>
        <dbReference type="ARBA" id="ARBA00006275"/>
    </source>
</evidence>
<evidence type="ECO:0000256" key="4">
    <source>
        <dbReference type="ARBA" id="ARBA00023136"/>
    </source>
</evidence>
<sequence>MNTNIKYIFSAAAFMLSVGLTSCTGDLDVNPIDPNLKTKVNTKAESALNKCYATIAMAGNGGANGDSDVDGIDGGTSGYIRQLFNTQELTTDEAICAWGGDEGILNFNFNTYDASHPMLKGFYNRLYVGITYCNQYLKDYGDYNEKMSAEARFLRALNYYYLLDEFGNVPFTTAISSSNPARIERADLYKWLVDELKTNVEPKLGEPQPKTSATAGYGSVDKAAAWMLLARLYLNAEVYTGTPDWANAKLYAKKVIDSPYKLYTTKKGQWSAYQQLFMGDNGENGASVEAIFPILQDGKTTTSYGTTLYLMAGSNDNSEHIKDATTKGNNTTAGWGGNRMRPDLVQKFFPNNDAPNIGAYAMPAAADDDRALFDGDGRNVDNGNNETDVKVFTNGFAVCKFTNFKTDGSAGHDSNFPDTDFFLMRAAEAYLIYAEADARMNGGTTTTDGTQYINALRSRAHATTHTAYSLRQICDEWSREFYFEGLRRTTLIRFGYFGGDVNYNWSWKGGVKSGRNFDTHLNLFPIPSSDLTANKKLVQNQGYN</sequence>
<comment type="caution">
    <text evidence="8">The sequence shown here is derived from an EMBL/GenBank/DDBJ whole genome shotgun (WGS) entry which is preliminary data.</text>
</comment>
<dbReference type="InterPro" id="IPR011990">
    <property type="entry name" value="TPR-like_helical_dom_sf"/>
</dbReference>
<keyword evidence="5" id="KW-0998">Cell outer membrane</keyword>
<dbReference type="Gene3D" id="1.25.40.10">
    <property type="entry name" value="Tetratricopeptide repeat domain"/>
    <property type="match status" value="1"/>
</dbReference>
<dbReference type="Gene3D" id="1.10.3780.10">
    <property type="entry name" value="SusD-like"/>
    <property type="match status" value="1"/>
</dbReference>
<dbReference type="Gene3D" id="1.25.40.390">
    <property type="match status" value="1"/>
</dbReference>
<feature type="signal peptide" evidence="6">
    <location>
        <begin position="1"/>
        <end position="22"/>
    </location>
</feature>
<keyword evidence="9" id="KW-1185">Reference proteome</keyword>
<dbReference type="EMBL" id="VVIQ01000001">
    <property type="protein sequence ID" value="MUL26816.1"/>
    <property type="molecule type" value="Genomic_DNA"/>
</dbReference>
<feature type="domain" description="RagB/SusD" evidence="7">
    <location>
        <begin position="381"/>
        <end position="543"/>
    </location>
</feature>
<keyword evidence="4" id="KW-0472">Membrane</keyword>
<dbReference type="Proteomes" id="UP000482295">
    <property type="component" value="Unassembled WGS sequence"/>
</dbReference>
<name>A0A7C9LCN0_9BACT</name>
<evidence type="ECO:0000256" key="1">
    <source>
        <dbReference type="ARBA" id="ARBA00004442"/>
    </source>
</evidence>
<gene>
    <name evidence="8" type="ORF">F0475_00430</name>
</gene>
<feature type="chain" id="PRO_5028833986" evidence="6">
    <location>
        <begin position="23"/>
        <end position="544"/>
    </location>
</feature>
<dbReference type="SUPFAM" id="SSF48452">
    <property type="entry name" value="TPR-like"/>
    <property type="match status" value="1"/>
</dbReference>